<dbReference type="Proteomes" id="UP000051155">
    <property type="component" value="Unassembled WGS sequence"/>
</dbReference>
<keyword evidence="2 8" id="KW-0963">Cytoplasm</keyword>
<accession>A0A0R1PZ03</accession>
<comment type="similarity">
    <text evidence="8">Belongs to the tRNA(Ile)-lysidine synthase family.</text>
</comment>
<dbReference type="InterPro" id="IPR012094">
    <property type="entry name" value="tRNA_Ile_lys_synt"/>
</dbReference>
<dbReference type="PANTHER" id="PTHR43033">
    <property type="entry name" value="TRNA(ILE)-LYSIDINE SYNTHASE-RELATED"/>
    <property type="match status" value="1"/>
</dbReference>
<dbReference type="InterPro" id="IPR012795">
    <property type="entry name" value="tRNA_Ile_lys_synt_N"/>
</dbReference>
<evidence type="ECO:0000256" key="4">
    <source>
        <dbReference type="ARBA" id="ARBA00022694"/>
    </source>
</evidence>
<dbReference type="InterPro" id="IPR012796">
    <property type="entry name" value="Lysidine-tRNA-synth_C"/>
</dbReference>
<dbReference type="NCBIfam" id="TIGR02433">
    <property type="entry name" value="lysidine_TilS_C"/>
    <property type="match status" value="1"/>
</dbReference>
<dbReference type="EMBL" id="AZEG01000009">
    <property type="protein sequence ID" value="KRL37751.1"/>
    <property type="molecule type" value="Genomic_DNA"/>
</dbReference>
<dbReference type="GO" id="GO:0006400">
    <property type="term" value="P:tRNA modification"/>
    <property type="evidence" value="ECO:0007669"/>
    <property type="project" value="UniProtKB-UniRule"/>
</dbReference>
<protein>
    <recommendedName>
        <fullName evidence="8">tRNA(Ile)-lysidine synthase</fullName>
        <ecNumber evidence="8">6.3.4.19</ecNumber>
    </recommendedName>
    <alternativeName>
        <fullName evidence="8">tRNA(Ile)-2-lysyl-cytidine synthase</fullName>
    </alternativeName>
    <alternativeName>
        <fullName evidence="8">tRNA(Ile)-lysidine synthetase</fullName>
    </alternativeName>
</protein>
<dbReference type="SUPFAM" id="SSF52402">
    <property type="entry name" value="Adenine nucleotide alpha hydrolases-like"/>
    <property type="match status" value="1"/>
</dbReference>
<evidence type="ECO:0000256" key="7">
    <source>
        <dbReference type="ARBA" id="ARBA00048539"/>
    </source>
</evidence>
<comment type="caution">
    <text evidence="8">Lacks conserved residue(s) required for the propagation of feature annotation.</text>
</comment>
<dbReference type="GO" id="GO:0032267">
    <property type="term" value="F:tRNA(Ile)-lysidine synthase activity"/>
    <property type="evidence" value="ECO:0007669"/>
    <property type="project" value="UniProtKB-EC"/>
</dbReference>
<comment type="subcellular location">
    <subcellularLocation>
        <location evidence="1 8">Cytoplasm</location>
    </subcellularLocation>
</comment>
<feature type="domain" description="Lysidine-tRNA(Ile) synthetase C-terminal" evidence="9">
    <location>
        <begin position="390"/>
        <end position="462"/>
    </location>
</feature>
<evidence type="ECO:0000256" key="6">
    <source>
        <dbReference type="ARBA" id="ARBA00022840"/>
    </source>
</evidence>
<dbReference type="HAMAP" id="MF_01161">
    <property type="entry name" value="tRNA_Ile_lys_synt"/>
    <property type="match status" value="1"/>
</dbReference>
<comment type="catalytic activity">
    <reaction evidence="7 8">
        <text>cytidine(34) in tRNA(Ile2) + L-lysine + ATP = lysidine(34) in tRNA(Ile2) + AMP + diphosphate + H(+)</text>
        <dbReference type="Rhea" id="RHEA:43744"/>
        <dbReference type="Rhea" id="RHEA-COMP:10625"/>
        <dbReference type="Rhea" id="RHEA-COMP:10670"/>
        <dbReference type="ChEBI" id="CHEBI:15378"/>
        <dbReference type="ChEBI" id="CHEBI:30616"/>
        <dbReference type="ChEBI" id="CHEBI:32551"/>
        <dbReference type="ChEBI" id="CHEBI:33019"/>
        <dbReference type="ChEBI" id="CHEBI:82748"/>
        <dbReference type="ChEBI" id="CHEBI:83665"/>
        <dbReference type="ChEBI" id="CHEBI:456215"/>
        <dbReference type="EC" id="6.3.4.19"/>
    </reaction>
</comment>
<evidence type="ECO:0000313" key="11">
    <source>
        <dbReference type="Proteomes" id="UP000051155"/>
    </source>
</evidence>
<evidence type="ECO:0000256" key="5">
    <source>
        <dbReference type="ARBA" id="ARBA00022741"/>
    </source>
</evidence>
<dbReference type="Pfam" id="PF01171">
    <property type="entry name" value="ATP_bind_3"/>
    <property type="match status" value="1"/>
</dbReference>
<dbReference type="GO" id="GO:0005524">
    <property type="term" value="F:ATP binding"/>
    <property type="evidence" value="ECO:0007669"/>
    <property type="project" value="UniProtKB-KW"/>
</dbReference>
<comment type="function">
    <text evidence="8">Ligates lysine onto the cytidine present at position 34 of the AUA codon-specific tRNA(Ile) that contains the anticodon CAU, in an ATP-dependent manner. Cytidine is converted to lysidine, thus changing the amino acid specificity of the tRNA from methionine to isoleucine.</text>
</comment>
<comment type="caution">
    <text evidence="10">The sequence shown here is derived from an EMBL/GenBank/DDBJ whole genome shotgun (WGS) entry which is preliminary data.</text>
</comment>
<evidence type="ECO:0000256" key="3">
    <source>
        <dbReference type="ARBA" id="ARBA00022598"/>
    </source>
</evidence>
<dbReference type="RefSeq" id="WP_235807722.1">
    <property type="nucleotide sequence ID" value="NZ_AZEG01000009.1"/>
</dbReference>
<dbReference type="EC" id="6.3.4.19" evidence="8"/>
<dbReference type="PANTHER" id="PTHR43033:SF1">
    <property type="entry name" value="TRNA(ILE)-LYSIDINE SYNTHASE-RELATED"/>
    <property type="match status" value="1"/>
</dbReference>
<dbReference type="InterPro" id="IPR011063">
    <property type="entry name" value="TilS/TtcA_N"/>
</dbReference>
<evidence type="ECO:0000313" key="10">
    <source>
        <dbReference type="EMBL" id="KRL37751.1"/>
    </source>
</evidence>
<keyword evidence="3 8" id="KW-0436">Ligase</keyword>
<dbReference type="Gene3D" id="3.40.50.620">
    <property type="entry name" value="HUPs"/>
    <property type="match status" value="1"/>
</dbReference>
<dbReference type="AlphaFoldDB" id="A0A0R1PZ03"/>
<gene>
    <name evidence="8" type="primary">tilS</name>
    <name evidence="10" type="ORF">FD20_GL002593</name>
</gene>
<keyword evidence="11" id="KW-1185">Reference proteome</keyword>
<dbReference type="SMART" id="SM00977">
    <property type="entry name" value="TilS_C"/>
    <property type="match status" value="1"/>
</dbReference>
<keyword evidence="6" id="KW-0067">ATP-binding</keyword>
<sequence length="469" mass="53943">MNTRGDNRFFNGIGGTKMDMGQEFNKSFAQLGLGNKVLVAVSTGVDSMTLVDLLLNMPAEIKPQIFIAYVDHQLRKQSIAETEFIQNFCQENALPLFLKKWCSKDHPSNGIEAAARIFRYTFFKEIMKKENITDVLTAHHADDQAETFLMKLVRGGELKQLTGIEAQRCFEDVGRISRPLLGFSKGRIRDYATKHKLHYFEDHTNQNDDVFRNRLRHQIIPKLKKENNKFLQHIAGYEGQIKQLLSVVDGIGREKMSSIKGEANSYSVSKWNALSQDWQEIVLKMIIQSIQKAYSVQQLAQIDALLKNKNKPQGYVELGEGIVFVKLYDKFFLKQGESTQTISQGVRKLKLDEWVELSDGSKIGVFLHNKPATESEDEFFFFSDATYLPLLLRHRRPGDVLQTAIGHQKVKKIMIDKKMANEKRKSTWLLTTNSDRVIWLPGIKKSNLSECQSNDKIQYMIIFRRRRQG</sequence>
<evidence type="ECO:0000259" key="9">
    <source>
        <dbReference type="SMART" id="SM00977"/>
    </source>
</evidence>
<dbReference type="STRING" id="1423812.FD20_GL002593"/>
<name>A0A0R1PZ03_9LACO</name>
<reference evidence="10 11" key="1">
    <citation type="journal article" date="2015" name="Genome Announc.">
        <title>Expanding the biotechnology potential of lactobacilli through comparative genomics of 213 strains and associated genera.</title>
        <authorList>
            <person name="Sun Z."/>
            <person name="Harris H.M."/>
            <person name="McCann A."/>
            <person name="Guo C."/>
            <person name="Argimon S."/>
            <person name="Zhang W."/>
            <person name="Yang X."/>
            <person name="Jeffery I.B."/>
            <person name="Cooney J.C."/>
            <person name="Kagawa T.F."/>
            <person name="Liu W."/>
            <person name="Song Y."/>
            <person name="Salvetti E."/>
            <person name="Wrobel A."/>
            <person name="Rasinkangas P."/>
            <person name="Parkhill J."/>
            <person name="Rea M.C."/>
            <person name="O'Sullivan O."/>
            <person name="Ritari J."/>
            <person name="Douillard F.P."/>
            <person name="Paul Ross R."/>
            <person name="Yang R."/>
            <person name="Briner A.E."/>
            <person name="Felis G.E."/>
            <person name="de Vos W.M."/>
            <person name="Barrangou R."/>
            <person name="Klaenhammer T.R."/>
            <person name="Caufield P.W."/>
            <person name="Cui Y."/>
            <person name="Zhang H."/>
            <person name="O'Toole P.W."/>
        </authorList>
    </citation>
    <scope>NUCLEOTIDE SEQUENCE [LARGE SCALE GENOMIC DNA]</scope>
    <source>
        <strain evidence="10 11">DSM 19971</strain>
    </source>
</reference>
<keyword evidence="4 8" id="KW-0819">tRNA processing</keyword>
<evidence type="ECO:0000256" key="2">
    <source>
        <dbReference type="ARBA" id="ARBA00022490"/>
    </source>
</evidence>
<dbReference type="SUPFAM" id="SSF56037">
    <property type="entry name" value="PheT/TilS domain"/>
    <property type="match status" value="1"/>
</dbReference>
<dbReference type="CDD" id="cd01992">
    <property type="entry name" value="TilS_N"/>
    <property type="match status" value="1"/>
</dbReference>
<dbReference type="GO" id="GO:0005737">
    <property type="term" value="C:cytoplasm"/>
    <property type="evidence" value="ECO:0007669"/>
    <property type="project" value="UniProtKB-SubCell"/>
</dbReference>
<dbReference type="InterPro" id="IPR014729">
    <property type="entry name" value="Rossmann-like_a/b/a_fold"/>
</dbReference>
<evidence type="ECO:0000256" key="8">
    <source>
        <dbReference type="HAMAP-Rule" id="MF_01161"/>
    </source>
</evidence>
<proteinExistence type="inferred from homology"/>
<evidence type="ECO:0000256" key="1">
    <source>
        <dbReference type="ARBA" id="ARBA00004496"/>
    </source>
</evidence>
<dbReference type="PATRIC" id="fig|1423812.3.peg.2751"/>
<keyword evidence="5" id="KW-0547">Nucleotide-binding</keyword>
<organism evidence="10 11">
    <name type="scientific">Liquorilactobacillus uvarum DSM 19971</name>
    <dbReference type="NCBI Taxonomy" id="1423812"/>
    <lineage>
        <taxon>Bacteria</taxon>
        <taxon>Bacillati</taxon>
        <taxon>Bacillota</taxon>
        <taxon>Bacilli</taxon>
        <taxon>Lactobacillales</taxon>
        <taxon>Lactobacillaceae</taxon>
        <taxon>Liquorilactobacillus</taxon>
    </lineage>
</organism>
<dbReference type="NCBIfam" id="TIGR02432">
    <property type="entry name" value="lysidine_TilS_N"/>
    <property type="match status" value="1"/>
</dbReference>
<dbReference type="Pfam" id="PF11734">
    <property type="entry name" value="TilS_C"/>
    <property type="match status" value="1"/>
</dbReference>